<keyword evidence="3" id="KW-0378">Hydrolase</keyword>
<gene>
    <name evidence="3" type="ORF">GHY86_15790</name>
</gene>
<comment type="caution">
    <text evidence="3">The sequence shown here is derived from an EMBL/GenBank/DDBJ whole genome shotgun (WGS) entry which is preliminary data.</text>
</comment>
<dbReference type="GO" id="GO:0008270">
    <property type="term" value="F:zinc ion binding"/>
    <property type="evidence" value="ECO:0007669"/>
    <property type="project" value="InterPro"/>
</dbReference>
<dbReference type="AlphaFoldDB" id="A0AA36US70"/>
<dbReference type="GO" id="GO:0004519">
    <property type="term" value="F:endonuclease activity"/>
    <property type="evidence" value="ECO:0007669"/>
    <property type="project" value="UniProtKB-KW"/>
</dbReference>
<dbReference type="InterPro" id="IPR003615">
    <property type="entry name" value="HNH_nuc"/>
</dbReference>
<reference evidence="3" key="1">
    <citation type="submission" date="2019-11" db="EMBL/GenBank/DDBJ databases">
        <authorList>
            <consortium name="PulseNet: The National Subtyping Network for Foodborne Disease Surveillance"/>
            <person name="Tarr C.L."/>
            <person name="Trees E."/>
            <person name="Katz L.S."/>
            <person name="Carleton-Romer H.A."/>
            <person name="Stroika S."/>
            <person name="Kucerova Z."/>
            <person name="Roache K.F."/>
            <person name="Sabol A.L."/>
            <person name="Besser J."/>
            <person name="Gerner-Smidt P."/>
        </authorList>
    </citation>
    <scope>NUCLEOTIDE SEQUENCE</scope>
    <source>
        <strain evidence="3">PNUSAV001129</strain>
    </source>
</reference>
<sequence length="228" mass="26290">MKEDQEYWSDEELKGAVNEYVKMHKMEFKGEKFVKAHIYRSLAEKFNRSPKSFEFRMQNISYVYELLNRNWVTGLKPKRNISPKHAKLIESYIAESENRPFEDLTYFEASVNEELSKKAMAKPEGNQRPSTTNSSSSNFIRDPAVKAWVLLRANGICECCNKPAPFITASGKPYLEVHHLIRLIDDGPDTPVNCVAVCPNCHRELHYSSEQRALTEKLKEIVLEKESG</sequence>
<protein>
    <submittedName>
        <fullName evidence="3">HNH endonuclease</fullName>
    </submittedName>
</protein>
<evidence type="ECO:0000313" key="4">
    <source>
        <dbReference type="Proteomes" id="UP000714625"/>
    </source>
</evidence>
<evidence type="ECO:0000259" key="2">
    <source>
        <dbReference type="SMART" id="SM00507"/>
    </source>
</evidence>
<keyword evidence="3" id="KW-0255">Endonuclease</keyword>
<dbReference type="SMART" id="SM00507">
    <property type="entry name" value="HNHc"/>
    <property type="match status" value="1"/>
</dbReference>
<name>A0AA36US70_VIBAL</name>
<dbReference type="RefSeq" id="WP_234499376.1">
    <property type="nucleotide sequence ID" value="NZ_JAKCOD010000014.1"/>
</dbReference>
<keyword evidence="3" id="KW-0540">Nuclease</keyword>
<feature type="domain" description="HNH nuclease" evidence="2">
    <location>
        <begin position="144"/>
        <end position="203"/>
    </location>
</feature>
<proteinExistence type="predicted"/>
<dbReference type="Pfam" id="PF01844">
    <property type="entry name" value="HNH"/>
    <property type="match status" value="1"/>
</dbReference>
<organism evidence="3 4">
    <name type="scientific">Vibrio alginolyticus</name>
    <dbReference type="NCBI Taxonomy" id="663"/>
    <lineage>
        <taxon>Bacteria</taxon>
        <taxon>Pseudomonadati</taxon>
        <taxon>Pseudomonadota</taxon>
        <taxon>Gammaproteobacteria</taxon>
        <taxon>Vibrionales</taxon>
        <taxon>Vibrionaceae</taxon>
        <taxon>Vibrio</taxon>
    </lineage>
</organism>
<feature type="compositionally biased region" description="Polar residues" evidence="1">
    <location>
        <begin position="127"/>
        <end position="138"/>
    </location>
</feature>
<accession>A0AA36US70</accession>
<evidence type="ECO:0000313" key="3">
    <source>
        <dbReference type="EMBL" id="EGQ9136595.1"/>
    </source>
</evidence>
<dbReference type="InterPro" id="IPR002711">
    <property type="entry name" value="HNH"/>
</dbReference>
<dbReference type="CDD" id="cd00085">
    <property type="entry name" value="HNHc"/>
    <property type="match status" value="1"/>
</dbReference>
<dbReference type="EMBL" id="AAXMUW010000033">
    <property type="protein sequence ID" value="EGQ9136595.1"/>
    <property type="molecule type" value="Genomic_DNA"/>
</dbReference>
<evidence type="ECO:0000256" key="1">
    <source>
        <dbReference type="SAM" id="MobiDB-lite"/>
    </source>
</evidence>
<dbReference type="GO" id="GO:0003676">
    <property type="term" value="F:nucleic acid binding"/>
    <property type="evidence" value="ECO:0007669"/>
    <property type="project" value="InterPro"/>
</dbReference>
<dbReference type="Proteomes" id="UP000714625">
    <property type="component" value="Unassembled WGS sequence"/>
</dbReference>
<dbReference type="Gene3D" id="1.10.30.50">
    <property type="match status" value="1"/>
</dbReference>
<feature type="region of interest" description="Disordered" evidence="1">
    <location>
        <begin position="118"/>
        <end position="138"/>
    </location>
</feature>